<evidence type="ECO:0000256" key="16">
    <source>
        <dbReference type="RuleBase" id="RU004196"/>
    </source>
</evidence>
<dbReference type="GO" id="GO:0006303">
    <property type="term" value="P:double-strand break repair via nonhomologous end joining"/>
    <property type="evidence" value="ECO:0007669"/>
    <property type="project" value="TreeGrafter"/>
</dbReference>
<dbReference type="GO" id="GO:0005524">
    <property type="term" value="F:ATP binding"/>
    <property type="evidence" value="ECO:0007669"/>
    <property type="project" value="UniProtKB-KW"/>
</dbReference>
<keyword evidence="6" id="KW-0677">Repeat</keyword>
<dbReference type="InterPro" id="IPR036599">
    <property type="entry name" value="DNA_ligase_N_sf"/>
</dbReference>
<evidence type="ECO:0000256" key="9">
    <source>
        <dbReference type="ARBA" id="ARBA00022840"/>
    </source>
</evidence>
<keyword evidence="9 15" id="KW-0067">ATP-binding</keyword>
<dbReference type="GO" id="GO:0046872">
    <property type="term" value="F:metal ion binding"/>
    <property type="evidence" value="ECO:0007669"/>
    <property type="project" value="UniProtKB-KW"/>
</dbReference>
<comment type="catalytic activity">
    <reaction evidence="14 15">
        <text>ATP + (deoxyribonucleotide)n-3'-hydroxyl + 5'-phospho-(deoxyribonucleotide)m = (deoxyribonucleotide)n+m + AMP + diphosphate.</text>
        <dbReference type="EC" id="6.5.1.1"/>
    </reaction>
</comment>
<dbReference type="InterPro" id="IPR001357">
    <property type="entry name" value="BRCT_dom"/>
</dbReference>
<keyword evidence="11 15" id="KW-0233">DNA recombination</keyword>
<dbReference type="InterPro" id="IPR029710">
    <property type="entry name" value="LIG4"/>
</dbReference>
<feature type="compositionally biased region" description="Basic and acidic residues" evidence="17">
    <location>
        <begin position="900"/>
        <end position="912"/>
    </location>
</feature>
<reference evidence="21" key="1">
    <citation type="journal article" date="2019" name="Curr. Biol.">
        <title>Genome Sequence of Striga asiatica Provides Insight into the Evolution of Plant Parasitism.</title>
        <authorList>
            <person name="Yoshida S."/>
            <person name="Kim S."/>
            <person name="Wafula E.K."/>
            <person name="Tanskanen J."/>
            <person name="Kim Y.M."/>
            <person name="Honaas L."/>
            <person name="Yang Z."/>
            <person name="Spallek T."/>
            <person name="Conn C.E."/>
            <person name="Ichihashi Y."/>
            <person name="Cheong K."/>
            <person name="Cui S."/>
            <person name="Der J.P."/>
            <person name="Gundlach H."/>
            <person name="Jiao Y."/>
            <person name="Hori C."/>
            <person name="Ishida J.K."/>
            <person name="Kasahara H."/>
            <person name="Kiba T."/>
            <person name="Kim M.S."/>
            <person name="Koo N."/>
            <person name="Laohavisit A."/>
            <person name="Lee Y.H."/>
            <person name="Lumba S."/>
            <person name="McCourt P."/>
            <person name="Mortimer J.C."/>
            <person name="Mutuku J.M."/>
            <person name="Nomura T."/>
            <person name="Sasaki-Sekimoto Y."/>
            <person name="Seto Y."/>
            <person name="Wang Y."/>
            <person name="Wakatake T."/>
            <person name="Sakakibara H."/>
            <person name="Demura T."/>
            <person name="Yamaguchi S."/>
            <person name="Yoneyama K."/>
            <person name="Manabe R.I."/>
            <person name="Nelson D.C."/>
            <person name="Schulman A.H."/>
            <person name="Timko M.P."/>
            <person name="dePamphilis C.W."/>
            <person name="Choi D."/>
            <person name="Shirasu K."/>
        </authorList>
    </citation>
    <scope>NUCLEOTIDE SEQUENCE [LARGE SCALE GENOMIC DNA]</scope>
    <source>
        <strain evidence="21">cv. UVA1</strain>
    </source>
</reference>
<feature type="compositionally biased region" description="Basic residues" evidence="17">
    <location>
        <begin position="941"/>
        <end position="957"/>
    </location>
</feature>
<comment type="caution">
    <text evidence="20">The sequence shown here is derived from an EMBL/GenBank/DDBJ whole genome shotgun (WGS) entry which is preliminary data.</text>
</comment>
<dbReference type="InterPro" id="IPR012310">
    <property type="entry name" value="DNA_ligase_ATP-dep_cent"/>
</dbReference>
<evidence type="ECO:0000256" key="8">
    <source>
        <dbReference type="ARBA" id="ARBA00022763"/>
    </source>
</evidence>
<dbReference type="FunFam" id="3.40.50.10190:FF:000072">
    <property type="entry name" value="DNA ligase"/>
    <property type="match status" value="1"/>
</dbReference>
<dbReference type="SUPFAM" id="SSF50249">
    <property type="entry name" value="Nucleic acid-binding proteins"/>
    <property type="match status" value="1"/>
</dbReference>
<dbReference type="FunFam" id="1.10.3260.10:FF:000005">
    <property type="entry name" value="DNA ligase"/>
    <property type="match status" value="1"/>
</dbReference>
<evidence type="ECO:0000256" key="5">
    <source>
        <dbReference type="ARBA" id="ARBA00022723"/>
    </source>
</evidence>
<dbReference type="NCBIfam" id="TIGR00574">
    <property type="entry name" value="dnl1"/>
    <property type="match status" value="1"/>
</dbReference>
<feature type="domain" description="BRCT" evidence="19">
    <location>
        <begin position="628"/>
        <end position="694"/>
    </location>
</feature>
<sequence>MSETKFSVMVSLFNWMQKSKSSSVKRSKFRKFLDTFCRPKNGDDYFSAIRLILPSLDRERGSYGLREHILATCLIDALGMSRDSPDSQRLLNWRKGGPKSGNFAGNFSLVAAEVLQRRQAMTSGNLTIKELNDLLDRLASSENRPEKISILSDLIRKTNAQEMKWIIMIILKDLKLGISEKSIFHEFHPDAEDLFNVTCDLKLVCEKLRDRSQRHKRQDIEVGKPVRPQLALRVSNAAAAWKKLHGKEVVVECKFDGDRIQIHKNGAEINFFSRNFLGHPEYEHGMSDVIRENILADRCILDGEMLVWDRSANRFAEFGSNQEIGSDILFPSLQRMGLIATDSYVVSLRFELYRPRSVSLDLWLDVAFDILYVGDTSVIHQSLKERHQLLRKIVRPVSGRLEILVPNGGLNAHRPAGEPCWSLVVYDVDSVERFFKETIENRDEGIVLKDLGSKWEPSDRSGKWLKLKPDYIRAGSDLDVLIIGGYYGSGRRGGEVRILLQFVSFCRVGTGLSDEELNVLVTKLKPYLRKSEYPKKSPPSFYQVTNNSKERPDVWVESPEKSVIVSITSDIRTIRSELLLNWYIQAMAPHKERMIMKLCTNINQNGQRRNIDIFKPDFANIPSSCSLDSLHKMVAENGGTFSMNLNNSVTHCIASESRGLKFQAAKRQGDVIHYSWFADCCAQKKLIPLQPRYFLCLSDTTKEKLGEEIDKFSDSYFLDLNVTDLKQIFSSMGKVEDSKGKEYYKKKYSPREEWVRFHGCRVYFHLLGKNRNWDIPLELAMRRMKIEIRRGGGSVSDTLSCATHLVVVALPQTDMDFDALMNSFSEVDKHLLCRRNLQIVKSQWLDDCFEKDQILPEDRYSLIPQGFQMTSTGEGAELQINPKENPSSGVGSRDSLSSIKDGKKDITSEAKPRLVSLPNNRSGNRKRGRPIDSSTKGGKQVVKKSRQTRSRVAHKPAKINENESDQDTSLDTGKDSEASEVIEEIKRMSDKNRPRRTKARITNKPVIVGDDMDLEVFEDGRKEQLLSRTANSLLIPETPNTEAVKDSTSEGEALNEIKDHSEYGQKFDKINEITGGQGCSSSSSIQYNYRVEDDIDPLEAMLLNMVPMLAKTTVGSSNPVRVDVEHKCVDPKPEEGKSSLDAGTQLVKKPKVSFRDLAKELLEEW</sequence>
<dbReference type="EC" id="6.5.1.1" evidence="15"/>
<keyword evidence="7 15" id="KW-0547">Nucleotide-binding</keyword>
<comment type="similarity">
    <text evidence="3 16">Belongs to the ATP-dependent DNA ligase family.</text>
</comment>
<dbReference type="GO" id="GO:0032807">
    <property type="term" value="C:DNA ligase IV complex"/>
    <property type="evidence" value="ECO:0007669"/>
    <property type="project" value="TreeGrafter"/>
</dbReference>
<dbReference type="Pfam" id="PF12738">
    <property type="entry name" value="PTCB-BRCT"/>
    <property type="match status" value="1"/>
</dbReference>
<dbReference type="InterPro" id="IPR016059">
    <property type="entry name" value="DNA_ligase_ATP-dep_CS"/>
</dbReference>
<feature type="domain" description="ATP-dependent DNA ligase family profile" evidence="18">
    <location>
        <begin position="367"/>
        <end position="500"/>
    </location>
</feature>
<dbReference type="GO" id="GO:0006310">
    <property type="term" value="P:DNA recombination"/>
    <property type="evidence" value="ECO:0007669"/>
    <property type="project" value="UniProtKB-KW"/>
</dbReference>
<keyword evidence="10" id="KW-0460">Magnesium</keyword>
<evidence type="ECO:0000256" key="4">
    <source>
        <dbReference type="ARBA" id="ARBA00022598"/>
    </source>
</evidence>
<evidence type="ECO:0000256" key="15">
    <source>
        <dbReference type="RuleBase" id="RU000617"/>
    </source>
</evidence>
<feature type="region of interest" description="Disordered" evidence="17">
    <location>
        <begin position="878"/>
        <end position="978"/>
    </location>
</feature>
<evidence type="ECO:0000256" key="3">
    <source>
        <dbReference type="ARBA" id="ARBA00007572"/>
    </source>
</evidence>
<keyword evidence="21" id="KW-1185">Reference proteome</keyword>
<dbReference type="OrthoDB" id="151490at2759"/>
<dbReference type="SUPFAM" id="SSF117018">
    <property type="entry name" value="ATP-dependent DNA ligase DNA-binding domain"/>
    <property type="match status" value="1"/>
</dbReference>
<evidence type="ECO:0000259" key="18">
    <source>
        <dbReference type="PROSITE" id="PS50160"/>
    </source>
</evidence>
<dbReference type="Gene3D" id="1.10.3260.10">
    <property type="entry name" value="DNA ligase, ATP-dependent, N-terminal domain"/>
    <property type="match status" value="1"/>
</dbReference>
<evidence type="ECO:0000259" key="19">
    <source>
        <dbReference type="PROSITE" id="PS50172"/>
    </source>
</evidence>
<evidence type="ECO:0000313" key="20">
    <source>
        <dbReference type="EMBL" id="GER26940.1"/>
    </source>
</evidence>
<name>A0A5A7P2K8_STRAF</name>
<evidence type="ECO:0000256" key="14">
    <source>
        <dbReference type="ARBA" id="ARBA00034003"/>
    </source>
</evidence>
<dbReference type="PROSITE" id="PS50172">
    <property type="entry name" value="BRCT"/>
    <property type="match status" value="2"/>
</dbReference>
<keyword evidence="8 15" id="KW-0227">DNA damage</keyword>
<dbReference type="SMART" id="SM00292">
    <property type="entry name" value="BRCT"/>
    <property type="match status" value="2"/>
</dbReference>
<dbReference type="EMBL" id="BKCP01001336">
    <property type="protein sequence ID" value="GER26940.1"/>
    <property type="molecule type" value="Genomic_DNA"/>
</dbReference>
<dbReference type="InterPro" id="IPR021536">
    <property type="entry name" value="DNA_ligase_IV_dom"/>
</dbReference>
<keyword evidence="5" id="KW-0479">Metal-binding</keyword>
<dbReference type="Gene3D" id="3.40.50.10190">
    <property type="entry name" value="BRCT domain"/>
    <property type="match status" value="2"/>
</dbReference>
<dbReference type="AlphaFoldDB" id="A0A5A7P2K8"/>
<dbReference type="Proteomes" id="UP000325081">
    <property type="component" value="Unassembled WGS sequence"/>
</dbReference>
<dbReference type="InterPro" id="IPR036420">
    <property type="entry name" value="BRCT_dom_sf"/>
</dbReference>
<evidence type="ECO:0000256" key="1">
    <source>
        <dbReference type="ARBA" id="ARBA00001946"/>
    </source>
</evidence>
<comment type="subcellular location">
    <subcellularLocation>
        <location evidence="2">Nucleus</location>
    </subcellularLocation>
</comment>
<dbReference type="GO" id="GO:0071897">
    <property type="term" value="P:DNA biosynthetic process"/>
    <property type="evidence" value="ECO:0007669"/>
    <property type="project" value="InterPro"/>
</dbReference>
<dbReference type="Pfam" id="PF01068">
    <property type="entry name" value="DNA_ligase_A_M"/>
    <property type="match status" value="1"/>
</dbReference>
<dbReference type="GO" id="GO:0003910">
    <property type="term" value="F:DNA ligase (ATP) activity"/>
    <property type="evidence" value="ECO:0007669"/>
    <property type="project" value="UniProtKB-EC"/>
</dbReference>
<gene>
    <name evidence="20" type="ORF">STAS_02609</name>
</gene>
<keyword evidence="4 15" id="KW-0436">Ligase</keyword>
<dbReference type="Pfam" id="PF11411">
    <property type="entry name" value="DNA_ligase_IV"/>
    <property type="match status" value="1"/>
</dbReference>
<dbReference type="SUPFAM" id="SSF52113">
    <property type="entry name" value="BRCT domain"/>
    <property type="match status" value="2"/>
</dbReference>
<dbReference type="PANTHER" id="PTHR45997">
    <property type="entry name" value="DNA LIGASE 4"/>
    <property type="match status" value="1"/>
</dbReference>
<evidence type="ECO:0000256" key="17">
    <source>
        <dbReference type="SAM" id="MobiDB-lite"/>
    </source>
</evidence>
<dbReference type="InterPro" id="IPR012340">
    <property type="entry name" value="NA-bd_OB-fold"/>
</dbReference>
<dbReference type="PROSITE" id="PS50160">
    <property type="entry name" value="DNA_LIGASE_A3"/>
    <property type="match status" value="1"/>
</dbReference>
<dbReference type="GO" id="GO:0003677">
    <property type="term" value="F:DNA binding"/>
    <property type="evidence" value="ECO:0007669"/>
    <property type="project" value="InterPro"/>
</dbReference>
<dbReference type="SUPFAM" id="SSF56091">
    <property type="entry name" value="DNA ligase/mRNA capping enzyme, catalytic domain"/>
    <property type="match status" value="1"/>
</dbReference>
<dbReference type="PANTHER" id="PTHR45997:SF1">
    <property type="entry name" value="DNA LIGASE 4"/>
    <property type="match status" value="1"/>
</dbReference>
<evidence type="ECO:0000256" key="13">
    <source>
        <dbReference type="ARBA" id="ARBA00023242"/>
    </source>
</evidence>
<dbReference type="GO" id="GO:0006297">
    <property type="term" value="P:nucleotide-excision repair, DNA gap filling"/>
    <property type="evidence" value="ECO:0007669"/>
    <property type="project" value="TreeGrafter"/>
</dbReference>
<evidence type="ECO:0000313" key="21">
    <source>
        <dbReference type="Proteomes" id="UP000325081"/>
    </source>
</evidence>
<evidence type="ECO:0000256" key="11">
    <source>
        <dbReference type="ARBA" id="ARBA00023172"/>
    </source>
</evidence>
<feature type="compositionally biased region" description="Low complexity" evidence="17">
    <location>
        <begin position="887"/>
        <end position="898"/>
    </location>
</feature>
<dbReference type="Pfam" id="PF04675">
    <property type="entry name" value="DNA_ligase_A_N"/>
    <property type="match status" value="1"/>
</dbReference>
<dbReference type="InterPro" id="IPR012308">
    <property type="entry name" value="DNA_ligase_ATP-dep_N"/>
</dbReference>
<dbReference type="Gene3D" id="2.40.50.140">
    <property type="entry name" value="Nucleic acid-binding proteins"/>
    <property type="match status" value="1"/>
</dbReference>
<evidence type="ECO:0000256" key="6">
    <source>
        <dbReference type="ARBA" id="ARBA00022737"/>
    </source>
</evidence>
<feature type="domain" description="BRCT" evidence="19">
    <location>
        <begin position="788"/>
        <end position="862"/>
    </location>
</feature>
<dbReference type="PROSITE" id="PS00333">
    <property type="entry name" value="DNA_LIGASE_A2"/>
    <property type="match status" value="1"/>
</dbReference>
<comment type="cofactor">
    <cofactor evidence="1">
        <name>Mg(2+)</name>
        <dbReference type="ChEBI" id="CHEBI:18420"/>
    </cofactor>
</comment>
<protein>
    <recommendedName>
        <fullName evidence="15">DNA ligase</fullName>
        <ecNumber evidence="15">6.5.1.1</ecNumber>
    </recommendedName>
</protein>
<keyword evidence="13" id="KW-0539">Nucleus</keyword>
<keyword evidence="12 15" id="KW-0234">DNA repair</keyword>
<evidence type="ECO:0000256" key="7">
    <source>
        <dbReference type="ARBA" id="ARBA00022741"/>
    </source>
</evidence>
<organism evidence="20 21">
    <name type="scientific">Striga asiatica</name>
    <name type="common">Asiatic witchweed</name>
    <name type="synonym">Buchnera asiatica</name>
    <dbReference type="NCBI Taxonomy" id="4170"/>
    <lineage>
        <taxon>Eukaryota</taxon>
        <taxon>Viridiplantae</taxon>
        <taxon>Streptophyta</taxon>
        <taxon>Embryophyta</taxon>
        <taxon>Tracheophyta</taxon>
        <taxon>Spermatophyta</taxon>
        <taxon>Magnoliopsida</taxon>
        <taxon>eudicotyledons</taxon>
        <taxon>Gunneridae</taxon>
        <taxon>Pentapetalae</taxon>
        <taxon>asterids</taxon>
        <taxon>lamiids</taxon>
        <taxon>Lamiales</taxon>
        <taxon>Orobanchaceae</taxon>
        <taxon>Buchnereae</taxon>
        <taxon>Striga</taxon>
    </lineage>
</organism>
<evidence type="ECO:0000256" key="12">
    <source>
        <dbReference type="ARBA" id="ARBA00023204"/>
    </source>
</evidence>
<dbReference type="InterPro" id="IPR044125">
    <property type="entry name" value="Adenylation_DNA_ligase_IV"/>
</dbReference>
<dbReference type="PROSITE" id="PS00697">
    <property type="entry name" value="DNA_LIGASE_A1"/>
    <property type="match status" value="1"/>
</dbReference>
<evidence type="ECO:0000256" key="10">
    <source>
        <dbReference type="ARBA" id="ARBA00022842"/>
    </source>
</evidence>
<proteinExistence type="inferred from homology"/>
<dbReference type="Gene3D" id="3.30.470.30">
    <property type="entry name" value="DNA ligase/mRNA capping enzyme"/>
    <property type="match status" value="1"/>
</dbReference>
<evidence type="ECO:0000256" key="2">
    <source>
        <dbReference type="ARBA" id="ARBA00004123"/>
    </source>
</evidence>
<dbReference type="InterPro" id="IPR000977">
    <property type="entry name" value="DNA_ligase_ATP-dep"/>
</dbReference>
<dbReference type="CDD" id="cd07903">
    <property type="entry name" value="Adenylation_DNA_ligase_IV"/>
    <property type="match status" value="1"/>
</dbReference>
<accession>A0A5A7P2K8</accession>